<dbReference type="Pfam" id="PF01042">
    <property type="entry name" value="Ribonuc_L-PSP"/>
    <property type="match status" value="1"/>
</dbReference>
<dbReference type="InterPro" id="IPR035959">
    <property type="entry name" value="RutC-like_sf"/>
</dbReference>
<proteinExistence type="predicted"/>
<keyword evidence="2" id="KW-1185">Reference proteome</keyword>
<dbReference type="Gene3D" id="3.30.1330.40">
    <property type="entry name" value="RutC-like"/>
    <property type="match status" value="1"/>
</dbReference>
<evidence type="ECO:0000313" key="1">
    <source>
        <dbReference type="EMBL" id="NHC14881.1"/>
    </source>
</evidence>
<evidence type="ECO:0000313" key="2">
    <source>
        <dbReference type="Proteomes" id="UP000800981"/>
    </source>
</evidence>
<reference evidence="1 2" key="1">
    <citation type="submission" date="2020-03" db="EMBL/GenBank/DDBJ databases">
        <title>Two novel Motilibacter sp.</title>
        <authorList>
            <person name="Liu S."/>
        </authorList>
    </citation>
    <scope>NUCLEOTIDE SEQUENCE [LARGE SCALE GENOMIC DNA]</scope>
    <source>
        <strain evidence="1 2">E257</strain>
    </source>
</reference>
<evidence type="ECO:0008006" key="3">
    <source>
        <dbReference type="Google" id="ProtNLM"/>
    </source>
</evidence>
<dbReference type="InterPro" id="IPR006175">
    <property type="entry name" value="YjgF/YER057c/UK114"/>
</dbReference>
<gene>
    <name evidence="1" type="ORF">G9H71_13920</name>
</gene>
<accession>A0ABX0GYX2</accession>
<dbReference type="Proteomes" id="UP000800981">
    <property type="component" value="Unassembled WGS sequence"/>
</dbReference>
<comment type="caution">
    <text evidence="1">The sequence shown here is derived from an EMBL/GenBank/DDBJ whole genome shotgun (WGS) entry which is preliminary data.</text>
</comment>
<dbReference type="PANTHER" id="PTHR11803">
    <property type="entry name" value="2-IMINOBUTANOATE/2-IMINOPROPANOATE DEAMINASE RIDA"/>
    <property type="match status" value="1"/>
</dbReference>
<dbReference type="SUPFAM" id="SSF55298">
    <property type="entry name" value="YjgF-like"/>
    <property type="match status" value="1"/>
</dbReference>
<dbReference type="PANTHER" id="PTHR11803:SF59">
    <property type="entry name" value="ENDORIBONUCLEASE"/>
    <property type="match status" value="1"/>
</dbReference>
<sequence length="203" mass="20958">MLVAGGGFTAGAVADGPSIPKSRTAVTILPAGQANPSIANGVAFAKNVALYNSSGIGPSGLNTAAPAGTPERYIDTAIFPGGVLPQGVTVTEAQAINNLRRIGENLSAMGLTFKDVVTMRVFLDAPPGAARADYAGWNRAYRQYFANTNVLTGATINVPLGTAPAAPPFFVNPTRVSRSTLEVASLAVEGWLIEIEVDAVYPR</sequence>
<dbReference type="EMBL" id="JAANNP010000012">
    <property type="protein sequence ID" value="NHC14881.1"/>
    <property type="molecule type" value="Genomic_DNA"/>
</dbReference>
<organism evidence="1 2">
    <name type="scientific">Motilibacter deserti</name>
    <dbReference type="NCBI Taxonomy" id="2714956"/>
    <lineage>
        <taxon>Bacteria</taxon>
        <taxon>Bacillati</taxon>
        <taxon>Actinomycetota</taxon>
        <taxon>Actinomycetes</taxon>
        <taxon>Motilibacterales</taxon>
        <taxon>Motilibacteraceae</taxon>
        <taxon>Motilibacter</taxon>
    </lineage>
</organism>
<name>A0ABX0GYX2_9ACTN</name>
<protein>
    <recommendedName>
        <fullName evidence="3">Enamine deaminase RidA (YjgF/YER057c/UK114 family)</fullName>
    </recommendedName>
</protein>